<dbReference type="Proteomes" id="UP000002037">
    <property type="component" value="Unassembled WGS sequence"/>
</dbReference>
<dbReference type="KEGG" id="ctp:CTRG_02951"/>
<sequence length="302" mass="34855">MPLPRSEITLRLNRCNQLHSLSPSTQSQNIILSRDLNSPHISQHEQLRIPSNNVYKSFNHLRFCSSQVKFSKIPYLKNEFNEDDKKELERKINLNRLIDKLKENIPDILETSLPKSLISKDIYLRICPSQVDENYVPKLNGQVTYYTTCKAIQLFLTSVMLSPKVKLHIHSIRVANGPDPQCMFNDTTKLFVRWSTCHHGCTHLEEHGTSEAHLGTHKWSQEDTKKIFDNHKSISSILSKLPGTIMGLTKEPKKLERVLSGLFIFELDEDNTKVLVHTIENMEIIERFEPKEADDVNALRVC</sequence>
<dbReference type="GeneID" id="8299400"/>
<dbReference type="Pfam" id="PF17119">
    <property type="entry name" value="MMU163"/>
    <property type="match status" value="1"/>
</dbReference>
<dbReference type="VEuPathDB" id="FungiDB:CTRG_02951"/>
<dbReference type="InterPro" id="IPR031342">
    <property type="entry name" value="Mug163-like"/>
</dbReference>
<dbReference type="AlphaFoldDB" id="C5M979"/>
<dbReference type="EMBL" id="GG692397">
    <property type="protein sequence ID" value="EER34133.1"/>
    <property type="molecule type" value="Genomic_DNA"/>
</dbReference>
<reference evidence="1 2" key="1">
    <citation type="journal article" date="2009" name="Nature">
        <title>Evolution of pathogenicity and sexual reproduction in eight Candida genomes.</title>
        <authorList>
            <person name="Butler G."/>
            <person name="Rasmussen M.D."/>
            <person name="Lin M.F."/>
            <person name="Santos M.A."/>
            <person name="Sakthikumar S."/>
            <person name="Munro C.A."/>
            <person name="Rheinbay E."/>
            <person name="Grabherr M."/>
            <person name="Forche A."/>
            <person name="Reedy J.L."/>
            <person name="Agrafioti I."/>
            <person name="Arnaud M.B."/>
            <person name="Bates S."/>
            <person name="Brown A.J."/>
            <person name="Brunke S."/>
            <person name="Costanzo M.C."/>
            <person name="Fitzpatrick D.A."/>
            <person name="de Groot P.W."/>
            <person name="Harris D."/>
            <person name="Hoyer L.L."/>
            <person name="Hube B."/>
            <person name="Klis F.M."/>
            <person name="Kodira C."/>
            <person name="Lennard N."/>
            <person name="Logue M.E."/>
            <person name="Martin R."/>
            <person name="Neiman A.M."/>
            <person name="Nikolaou E."/>
            <person name="Quail M.A."/>
            <person name="Quinn J."/>
            <person name="Santos M.C."/>
            <person name="Schmitzberger F.F."/>
            <person name="Sherlock G."/>
            <person name="Shah P."/>
            <person name="Silverstein K.A."/>
            <person name="Skrzypek M.S."/>
            <person name="Soll D."/>
            <person name="Staggs R."/>
            <person name="Stansfield I."/>
            <person name="Stumpf M.P."/>
            <person name="Sudbery P.E."/>
            <person name="Srikantha T."/>
            <person name="Zeng Q."/>
            <person name="Berman J."/>
            <person name="Berriman M."/>
            <person name="Heitman J."/>
            <person name="Gow N.A."/>
            <person name="Lorenz M.C."/>
            <person name="Birren B.W."/>
            <person name="Kellis M."/>
            <person name="Cuomo C.A."/>
        </authorList>
    </citation>
    <scope>NUCLEOTIDE SEQUENCE [LARGE SCALE GENOMIC DNA]</scope>
    <source>
        <strain evidence="2">ATCC MYA-3404 / T1</strain>
    </source>
</reference>
<dbReference type="RefSeq" id="XP_002548654.1">
    <property type="nucleotide sequence ID" value="XM_002548608.1"/>
</dbReference>
<name>C5M979_CANTT</name>
<dbReference type="HOGENOM" id="CLU_068099_0_0_1"/>
<accession>C5M979</accession>
<dbReference type="STRING" id="294747.C5M979"/>
<evidence type="ECO:0000313" key="2">
    <source>
        <dbReference type="Proteomes" id="UP000002037"/>
    </source>
</evidence>
<dbReference type="eggNOG" id="ENOG502S29P">
    <property type="taxonomic scope" value="Eukaryota"/>
</dbReference>
<protein>
    <submittedName>
        <fullName evidence="1">Uncharacterized protein</fullName>
    </submittedName>
</protein>
<proteinExistence type="predicted"/>
<keyword evidence="2" id="KW-1185">Reference proteome</keyword>
<dbReference type="OrthoDB" id="5329385at2759"/>
<gene>
    <name evidence="1" type="ORF">CTRG_02951</name>
</gene>
<evidence type="ECO:0000313" key="1">
    <source>
        <dbReference type="EMBL" id="EER34133.1"/>
    </source>
</evidence>
<organism evidence="1 2">
    <name type="scientific">Candida tropicalis (strain ATCC MYA-3404 / T1)</name>
    <name type="common">Yeast</name>
    <dbReference type="NCBI Taxonomy" id="294747"/>
    <lineage>
        <taxon>Eukaryota</taxon>
        <taxon>Fungi</taxon>
        <taxon>Dikarya</taxon>
        <taxon>Ascomycota</taxon>
        <taxon>Saccharomycotina</taxon>
        <taxon>Pichiomycetes</taxon>
        <taxon>Debaryomycetaceae</taxon>
        <taxon>Candida/Lodderomyces clade</taxon>
        <taxon>Candida</taxon>
    </lineage>
</organism>